<dbReference type="Proteomes" id="UP001277972">
    <property type="component" value="Unassembled WGS sequence"/>
</dbReference>
<evidence type="ECO:0000313" key="2">
    <source>
        <dbReference type="Proteomes" id="UP001277972"/>
    </source>
</evidence>
<name>A0ACC6M7H2_9BACI</name>
<protein>
    <submittedName>
        <fullName evidence="1">DUF2164 domain-containing protein</fullName>
    </submittedName>
</protein>
<proteinExistence type="predicted"/>
<accession>A0ACC6M7H2</accession>
<dbReference type="EMBL" id="JAWZSR010000007">
    <property type="protein sequence ID" value="MDX8046889.1"/>
    <property type="molecule type" value="Genomic_DNA"/>
</dbReference>
<reference evidence="1" key="1">
    <citation type="submission" date="2023-11" db="EMBL/GenBank/DDBJ databases">
        <title>Gracilibacillus pellucida a moderately halophilic bacterium isolated from saline soil in Xinjiang province.</title>
        <authorList>
            <person name="Zhang Z."/>
            <person name="Tan F."/>
            <person name="Wang Y."/>
            <person name="Xia M."/>
        </authorList>
    </citation>
    <scope>NUCLEOTIDE SEQUENCE</scope>
    <source>
        <strain evidence="1">S3-1-1</strain>
    </source>
</reference>
<gene>
    <name evidence="1" type="ORF">SH601_12925</name>
</gene>
<sequence length="75" mass="8880">MESLSKAKQEDMIAALQDFFVQERQEELGNIEAEFMLDFIKKELAPAFYNQGVRDAHQFFSEKLEDVFEIEKMEK</sequence>
<comment type="caution">
    <text evidence="1">The sequence shown here is derived from an EMBL/GenBank/DDBJ whole genome shotgun (WGS) entry which is preliminary data.</text>
</comment>
<organism evidence="1 2">
    <name type="scientific">Gracilibacillus pellucidus</name>
    <dbReference type="NCBI Taxonomy" id="3095368"/>
    <lineage>
        <taxon>Bacteria</taxon>
        <taxon>Bacillati</taxon>
        <taxon>Bacillota</taxon>
        <taxon>Bacilli</taxon>
        <taxon>Bacillales</taxon>
        <taxon>Bacillaceae</taxon>
        <taxon>Gracilibacillus</taxon>
    </lineage>
</organism>
<evidence type="ECO:0000313" key="1">
    <source>
        <dbReference type="EMBL" id="MDX8046889.1"/>
    </source>
</evidence>
<keyword evidence="2" id="KW-1185">Reference proteome</keyword>